<evidence type="ECO:0000313" key="1">
    <source>
        <dbReference type="EMBL" id="SVD24180.1"/>
    </source>
</evidence>
<gene>
    <name evidence="1" type="ORF">METZ01_LOCUS377034</name>
</gene>
<protein>
    <recommendedName>
        <fullName evidence="2">CO dehydrogenase flavoprotein C-terminal domain-containing protein</fullName>
    </recommendedName>
</protein>
<feature type="non-terminal residue" evidence="1">
    <location>
        <position position="1"/>
    </location>
</feature>
<dbReference type="AlphaFoldDB" id="A0A382TQ64"/>
<dbReference type="EMBL" id="UINC01138311">
    <property type="protein sequence ID" value="SVD24180.1"/>
    <property type="molecule type" value="Genomic_DNA"/>
</dbReference>
<dbReference type="Gene3D" id="3.30.390.50">
    <property type="entry name" value="CO dehydrogenase flavoprotein, C-terminal domain"/>
    <property type="match status" value="1"/>
</dbReference>
<accession>A0A382TQ64</accession>
<name>A0A382TQ64_9ZZZZ</name>
<organism evidence="1">
    <name type="scientific">marine metagenome</name>
    <dbReference type="NCBI Taxonomy" id="408172"/>
    <lineage>
        <taxon>unclassified sequences</taxon>
        <taxon>metagenomes</taxon>
        <taxon>ecological metagenomes</taxon>
    </lineage>
</organism>
<reference evidence="1" key="1">
    <citation type="submission" date="2018-05" db="EMBL/GenBank/DDBJ databases">
        <authorList>
            <person name="Lanie J.A."/>
            <person name="Ng W.-L."/>
            <person name="Kazmierczak K.M."/>
            <person name="Andrzejewski T.M."/>
            <person name="Davidsen T.M."/>
            <person name="Wayne K.J."/>
            <person name="Tettelin H."/>
            <person name="Glass J.I."/>
            <person name="Rusch D."/>
            <person name="Podicherti R."/>
            <person name="Tsui H.-C.T."/>
            <person name="Winkler M.E."/>
        </authorList>
    </citation>
    <scope>NUCLEOTIDE SEQUENCE</scope>
</reference>
<sequence>NSENITELAAEISVTEAEALNKNRFKIPLMKNLVKRALRDLE</sequence>
<evidence type="ECO:0008006" key="2">
    <source>
        <dbReference type="Google" id="ProtNLM"/>
    </source>
</evidence>
<proteinExistence type="predicted"/>